<reference evidence="2" key="1">
    <citation type="submission" date="2016-10" db="EMBL/GenBank/DDBJ databases">
        <authorList>
            <person name="Varghese N."/>
            <person name="Submissions S."/>
        </authorList>
    </citation>
    <scope>NUCLEOTIDE SEQUENCE [LARGE SCALE GENOMIC DNA]</scope>
    <source>
        <strain evidence="2">SP</strain>
    </source>
</reference>
<evidence type="ECO:0000313" key="1">
    <source>
        <dbReference type="EMBL" id="SDY17335.1"/>
    </source>
</evidence>
<dbReference type="AlphaFoldDB" id="A0A1H3HQ27"/>
<accession>A0A1H3HQ27</accession>
<dbReference type="STRING" id="1503961.SAMN05421736_101568"/>
<protein>
    <submittedName>
        <fullName evidence="1">Uncharacterized protein</fullName>
    </submittedName>
</protein>
<keyword evidence="2" id="KW-1185">Reference proteome</keyword>
<proteinExistence type="predicted"/>
<dbReference type="Proteomes" id="UP000198935">
    <property type="component" value="Unassembled WGS sequence"/>
</dbReference>
<gene>
    <name evidence="1" type="ORF">SAMN05421736_101568</name>
</gene>
<name>A0A1H3HQ27_9BACI</name>
<dbReference type="EMBL" id="FNPI01000001">
    <property type="protein sequence ID" value="SDY17335.1"/>
    <property type="molecule type" value="Genomic_DNA"/>
</dbReference>
<sequence>MKKIPSGMDAIESDSAIVEVELHQCRDWLGNSFTDDGWYVFKELVNEYRQNHRLRYEKSILKTYYQIFQPETLEEALFGDGSRNLQPLNSGWVPFPWNEKLNGSTDYLAGTRKKVSGCQHFGPNSDHFGRKEFIRTILIYRRLLTKGYQPEKYHDGYIRGIFMRNSSDYRFKVMSGQHRLAALHSLGYNSLHVKVGKKRVIDIHDIDDWPHVKNGLYPLSVAEAVFHHYFVHNGKEKAQLLGLV</sequence>
<evidence type="ECO:0000313" key="2">
    <source>
        <dbReference type="Proteomes" id="UP000198935"/>
    </source>
</evidence>
<dbReference type="OrthoDB" id="2865096at2"/>
<organism evidence="1 2">
    <name type="scientific">Evansella caseinilytica</name>
    <dbReference type="NCBI Taxonomy" id="1503961"/>
    <lineage>
        <taxon>Bacteria</taxon>
        <taxon>Bacillati</taxon>
        <taxon>Bacillota</taxon>
        <taxon>Bacilli</taxon>
        <taxon>Bacillales</taxon>
        <taxon>Bacillaceae</taxon>
        <taxon>Evansella</taxon>
    </lineage>
</organism>